<dbReference type="Proteomes" id="UP000034076">
    <property type="component" value="Unassembled WGS sequence"/>
</dbReference>
<dbReference type="PANTHER" id="PTHR12526:SF625">
    <property type="entry name" value="PHOSPHATIDYLINOSITOL GLYCAN-CLASS A"/>
    <property type="match status" value="1"/>
</dbReference>
<dbReference type="CDD" id="cd03801">
    <property type="entry name" value="GT4_PimA-like"/>
    <property type="match status" value="1"/>
</dbReference>
<name>A0A0M2NHF3_9FIRM</name>
<dbReference type="Gene3D" id="3.40.50.2000">
    <property type="entry name" value="Glycogen Phosphorylase B"/>
    <property type="match status" value="2"/>
</dbReference>
<accession>A0A0M2NHF3</accession>
<reference evidence="2 3" key="1">
    <citation type="submission" date="2015-04" db="EMBL/GenBank/DDBJ databases">
        <title>Draft genome sequence of bacteremic isolate Catabacter hongkongensis type strain HKU16T.</title>
        <authorList>
            <person name="Lau S.K."/>
            <person name="Teng J.L."/>
            <person name="Huang Y."/>
            <person name="Curreem S.O."/>
            <person name="Tsui S.K."/>
            <person name="Woo P.C."/>
        </authorList>
    </citation>
    <scope>NUCLEOTIDE SEQUENCE [LARGE SCALE GENOMIC DNA]</scope>
    <source>
        <strain evidence="2 3">HKU16</strain>
    </source>
</reference>
<gene>
    <name evidence="2" type="ORF">CHK_2454</name>
</gene>
<sequence>MRVAVVNSMLPYIRGGAEILADDLVEQLRLFGHETDLIKIPFPSDYEGPLMNTITASRLLRFDAYERVIAFKFPAYCIRHEGKVMWLLHQFRQMYELNGTEYGLEQNEVTKRMYQIVKKADDLEIVNSRHIYTIAKEVSKRLMTYNGIPSEVIYTPLKDRKIYHCEKTGGYIFYPNRINSMKRQHLAVQAMKYVKSGVKLIIAGQCPEHEYMKTMTDFIAENKIDDKVTIMDEWITDEKKAELLSKCLGVISIPYKEDSPGLVTQEAQYSCKAVITCFDSGGTNEFVEDGVNGYIVENDPEQIAKKMDQLYEDKQKAEKMGLAGYNSVIEKDITWESTIRRLLK</sequence>
<comment type="caution">
    <text evidence="2">The sequence shown here is derived from an EMBL/GenBank/DDBJ whole genome shotgun (WGS) entry which is preliminary data.</text>
</comment>
<evidence type="ECO:0000313" key="2">
    <source>
        <dbReference type="EMBL" id="KKI50391.1"/>
    </source>
</evidence>
<dbReference type="STRING" id="270498.CHK_2454"/>
<feature type="domain" description="Glycosyl transferase family 1" evidence="1">
    <location>
        <begin position="160"/>
        <end position="325"/>
    </location>
</feature>
<organism evidence="2 3">
    <name type="scientific">Christensenella hongkongensis</name>
    <dbReference type="NCBI Taxonomy" id="270498"/>
    <lineage>
        <taxon>Bacteria</taxon>
        <taxon>Bacillati</taxon>
        <taxon>Bacillota</taxon>
        <taxon>Clostridia</taxon>
        <taxon>Christensenellales</taxon>
        <taxon>Christensenellaceae</taxon>
        <taxon>Christensenella</taxon>
    </lineage>
</organism>
<dbReference type="EMBL" id="LAYJ01000112">
    <property type="protein sequence ID" value="KKI50391.1"/>
    <property type="molecule type" value="Genomic_DNA"/>
</dbReference>
<evidence type="ECO:0000313" key="3">
    <source>
        <dbReference type="Proteomes" id="UP000034076"/>
    </source>
</evidence>
<protein>
    <submittedName>
        <fullName evidence="2">Glycosyltransferase</fullName>
    </submittedName>
</protein>
<dbReference type="Pfam" id="PF00534">
    <property type="entry name" value="Glycos_transf_1"/>
    <property type="match status" value="1"/>
</dbReference>
<dbReference type="GO" id="GO:0016757">
    <property type="term" value="F:glycosyltransferase activity"/>
    <property type="evidence" value="ECO:0007669"/>
    <property type="project" value="InterPro"/>
</dbReference>
<evidence type="ECO:0000259" key="1">
    <source>
        <dbReference type="Pfam" id="PF00534"/>
    </source>
</evidence>
<keyword evidence="2" id="KW-0808">Transferase</keyword>
<dbReference type="AlphaFoldDB" id="A0A0M2NHF3"/>
<dbReference type="RefSeq" id="WP_046444236.1">
    <property type="nucleotide sequence ID" value="NZ_LAYJ01000112.1"/>
</dbReference>
<dbReference type="OrthoDB" id="9802525at2"/>
<dbReference type="InterPro" id="IPR001296">
    <property type="entry name" value="Glyco_trans_1"/>
</dbReference>
<dbReference type="PANTHER" id="PTHR12526">
    <property type="entry name" value="GLYCOSYLTRANSFERASE"/>
    <property type="match status" value="1"/>
</dbReference>
<dbReference type="SUPFAM" id="SSF53756">
    <property type="entry name" value="UDP-Glycosyltransferase/glycogen phosphorylase"/>
    <property type="match status" value="1"/>
</dbReference>
<keyword evidence="3" id="KW-1185">Reference proteome</keyword>
<proteinExistence type="predicted"/>